<gene>
    <name evidence="1" type="ORF">GJU41_14240</name>
</gene>
<accession>A0A6I2MDN3</accession>
<proteinExistence type="predicted"/>
<dbReference type="EMBL" id="WKKF01000003">
    <property type="protein sequence ID" value="MRX55136.1"/>
    <property type="molecule type" value="Genomic_DNA"/>
</dbReference>
<dbReference type="Proteomes" id="UP000441585">
    <property type="component" value="Unassembled WGS sequence"/>
</dbReference>
<evidence type="ECO:0000313" key="2">
    <source>
        <dbReference type="Proteomes" id="UP000441585"/>
    </source>
</evidence>
<sequence length="108" mass="12402">MIEIFAKYNFKLTKETTKAIEFEHIISKDVIYTQNTKGINIALHPDTAESLCLTEKSDGPVHSTALRIFPKRKNGGKTAIHFGYSFKFQSEEELGDFLSRLDDLFRCR</sequence>
<name>A0A6I2MDN3_9BACI</name>
<reference evidence="1 2" key="1">
    <citation type="submission" date="2019-11" db="EMBL/GenBank/DDBJ databases">
        <title>Bacillus idriensis genome.</title>
        <authorList>
            <person name="Konopka E.N."/>
            <person name="Newman J.D."/>
        </authorList>
    </citation>
    <scope>NUCLEOTIDE SEQUENCE [LARGE SCALE GENOMIC DNA]</scope>
    <source>
        <strain evidence="1 2">DSM 19097</strain>
    </source>
</reference>
<dbReference type="RefSeq" id="WP_070879526.1">
    <property type="nucleotide sequence ID" value="NZ_CAJFZX010000004.1"/>
</dbReference>
<dbReference type="AlphaFoldDB" id="A0A6I2MDN3"/>
<keyword evidence="2" id="KW-1185">Reference proteome</keyword>
<protein>
    <submittedName>
        <fullName evidence="1">Uncharacterized protein</fullName>
    </submittedName>
</protein>
<comment type="caution">
    <text evidence="1">The sequence shown here is derived from an EMBL/GenBank/DDBJ whole genome shotgun (WGS) entry which is preliminary data.</text>
</comment>
<organism evidence="1 2">
    <name type="scientific">Metabacillus idriensis</name>
    <dbReference type="NCBI Taxonomy" id="324768"/>
    <lineage>
        <taxon>Bacteria</taxon>
        <taxon>Bacillati</taxon>
        <taxon>Bacillota</taxon>
        <taxon>Bacilli</taxon>
        <taxon>Bacillales</taxon>
        <taxon>Bacillaceae</taxon>
        <taxon>Metabacillus</taxon>
    </lineage>
</organism>
<evidence type="ECO:0000313" key="1">
    <source>
        <dbReference type="EMBL" id="MRX55136.1"/>
    </source>
</evidence>